<dbReference type="GO" id="GO:0019843">
    <property type="term" value="F:rRNA binding"/>
    <property type="evidence" value="ECO:0007669"/>
    <property type="project" value="UniProtKB-UniRule"/>
</dbReference>
<dbReference type="PANTHER" id="PTHR21349">
    <property type="entry name" value="50S RIBOSOMAL PROTEIN L21"/>
    <property type="match status" value="1"/>
</dbReference>
<evidence type="ECO:0000256" key="1">
    <source>
        <dbReference type="ARBA" id="ARBA00008563"/>
    </source>
</evidence>
<keyword evidence="9" id="KW-1185">Reference proteome</keyword>
<dbReference type="InterPro" id="IPR028909">
    <property type="entry name" value="bL21-like"/>
</dbReference>
<keyword evidence="5 6" id="KW-0687">Ribonucleoprotein</keyword>
<comment type="similarity">
    <text evidence="1 6 7">Belongs to the bacterial ribosomal protein bL21 family.</text>
</comment>
<dbReference type="AlphaFoldDB" id="C6HY01"/>
<keyword evidence="4 6" id="KW-0689">Ribosomal protein</keyword>
<reference evidence="8 9" key="1">
    <citation type="journal article" date="2009" name="Appl. Environ. Microbiol.">
        <title>Community genomic and proteomic analyses of chemoautotrophic iron-oxidizing "Leptospirillum rubarum" (Group II) and "Leptospirillum ferrodiazotrophum" (Group III) bacteria in acid mine drainage biofilms.</title>
        <authorList>
            <person name="Goltsman D.S."/>
            <person name="Denef V.J."/>
            <person name="Singer S.W."/>
            <person name="VerBerkmoes N.C."/>
            <person name="Lefsrud M."/>
            <person name="Mueller R.S."/>
            <person name="Dick G.J."/>
            <person name="Sun C.L."/>
            <person name="Wheeler K.E."/>
            <person name="Zemla A."/>
            <person name="Baker B.J."/>
            <person name="Hauser L."/>
            <person name="Land M."/>
            <person name="Shah M.B."/>
            <person name="Thelen M.P."/>
            <person name="Hettich R.L."/>
            <person name="Banfield J.F."/>
        </authorList>
    </citation>
    <scope>NUCLEOTIDE SEQUENCE [LARGE SCALE GENOMIC DNA]</scope>
</reference>
<dbReference type="EMBL" id="GG693875">
    <property type="protein sequence ID" value="EES52613.1"/>
    <property type="molecule type" value="Genomic_DNA"/>
</dbReference>
<evidence type="ECO:0000256" key="2">
    <source>
        <dbReference type="ARBA" id="ARBA00022730"/>
    </source>
</evidence>
<evidence type="ECO:0000256" key="6">
    <source>
        <dbReference type="HAMAP-Rule" id="MF_01363"/>
    </source>
</evidence>
<dbReference type="GO" id="GO:0003735">
    <property type="term" value="F:structural constituent of ribosome"/>
    <property type="evidence" value="ECO:0007669"/>
    <property type="project" value="InterPro"/>
</dbReference>
<name>C6HY01_9BACT</name>
<evidence type="ECO:0000313" key="9">
    <source>
        <dbReference type="Proteomes" id="UP000009374"/>
    </source>
</evidence>
<protein>
    <recommendedName>
        <fullName evidence="6">Large ribosomal subunit protein bL21</fullName>
    </recommendedName>
</protein>
<dbReference type="InterPro" id="IPR018258">
    <property type="entry name" value="Ribosomal_bL21_CS"/>
</dbReference>
<dbReference type="InterPro" id="IPR001787">
    <property type="entry name" value="Ribosomal_bL21"/>
</dbReference>
<evidence type="ECO:0000256" key="7">
    <source>
        <dbReference type="RuleBase" id="RU000562"/>
    </source>
</evidence>
<dbReference type="PROSITE" id="PS01169">
    <property type="entry name" value="RIBOSOMAL_L21"/>
    <property type="match status" value="1"/>
</dbReference>
<sequence>MADTFAVIRTGGKMYRVAPGQVLVVERIEEEGAIVFREVLMVSDENGVVYATADKPLAVEVRGRIVRQEKDPKIIVFKKKRRKNYRRKKGHRQLVSRIEIESIVKTA</sequence>
<accession>C6HY01</accession>
<dbReference type="SUPFAM" id="SSF141091">
    <property type="entry name" value="L21p-like"/>
    <property type="match status" value="1"/>
</dbReference>
<dbReference type="NCBIfam" id="TIGR00061">
    <property type="entry name" value="L21"/>
    <property type="match status" value="1"/>
</dbReference>
<gene>
    <name evidence="6" type="primary">rplU</name>
    <name evidence="8" type="ORF">UBAL3_93200116</name>
</gene>
<comment type="function">
    <text evidence="6 7">This protein binds to 23S rRNA in the presence of protein L20.</text>
</comment>
<evidence type="ECO:0000313" key="8">
    <source>
        <dbReference type="EMBL" id="EES52613.1"/>
    </source>
</evidence>
<comment type="subunit">
    <text evidence="6">Part of the 50S ribosomal subunit. Contacts protein L20.</text>
</comment>
<keyword evidence="3 6" id="KW-0694">RNA-binding</keyword>
<proteinExistence type="inferred from homology"/>
<keyword evidence="2 6" id="KW-0699">rRNA-binding</keyword>
<dbReference type="HAMAP" id="MF_01363">
    <property type="entry name" value="Ribosomal_bL21"/>
    <property type="match status" value="1"/>
</dbReference>
<dbReference type="GO" id="GO:0006412">
    <property type="term" value="P:translation"/>
    <property type="evidence" value="ECO:0007669"/>
    <property type="project" value="UniProtKB-UniRule"/>
</dbReference>
<dbReference type="GO" id="GO:0005737">
    <property type="term" value="C:cytoplasm"/>
    <property type="evidence" value="ECO:0007669"/>
    <property type="project" value="UniProtKB-ARBA"/>
</dbReference>
<evidence type="ECO:0000256" key="4">
    <source>
        <dbReference type="ARBA" id="ARBA00022980"/>
    </source>
</evidence>
<dbReference type="GO" id="GO:1990904">
    <property type="term" value="C:ribonucleoprotein complex"/>
    <property type="evidence" value="ECO:0007669"/>
    <property type="project" value="UniProtKB-KW"/>
</dbReference>
<organism evidence="8 9">
    <name type="scientific">Leptospirillum ferrodiazotrophum</name>
    <dbReference type="NCBI Taxonomy" id="412449"/>
    <lineage>
        <taxon>Bacteria</taxon>
        <taxon>Pseudomonadati</taxon>
        <taxon>Nitrospirota</taxon>
        <taxon>Nitrospiria</taxon>
        <taxon>Nitrospirales</taxon>
        <taxon>Nitrospiraceae</taxon>
        <taxon>Leptospirillum</taxon>
    </lineage>
</organism>
<evidence type="ECO:0000256" key="3">
    <source>
        <dbReference type="ARBA" id="ARBA00022884"/>
    </source>
</evidence>
<dbReference type="InterPro" id="IPR036164">
    <property type="entry name" value="bL21-like_sf"/>
</dbReference>
<dbReference type="Proteomes" id="UP000009374">
    <property type="component" value="Unassembled WGS sequence"/>
</dbReference>
<evidence type="ECO:0000256" key="5">
    <source>
        <dbReference type="ARBA" id="ARBA00023274"/>
    </source>
</evidence>
<dbReference type="GO" id="GO:0005840">
    <property type="term" value="C:ribosome"/>
    <property type="evidence" value="ECO:0007669"/>
    <property type="project" value="UniProtKB-KW"/>
</dbReference>
<dbReference type="Pfam" id="PF00829">
    <property type="entry name" value="Ribosomal_L21p"/>
    <property type="match status" value="1"/>
</dbReference>
<dbReference type="PANTHER" id="PTHR21349:SF0">
    <property type="entry name" value="LARGE RIBOSOMAL SUBUNIT PROTEIN BL21M"/>
    <property type="match status" value="1"/>
</dbReference>